<evidence type="ECO:0000259" key="1">
    <source>
        <dbReference type="PROSITE" id="PS50878"/>
    </source>
</evidence>
<organism evidence="2 3">
    <name type="scientific">Medicago truncatula</name>
    <name type="common">Barrel medic</name>
    <name type="synonym">Medicago tribuloides</name>
    <dbReference type="NCBI Taxonomy" id="3880"/>
    <lineage>
        <taxon>Eukaryota</taxon>
        <taxon>Viridiplantae</taxon>
        <taxon>Streptophyta</taxon>
        <taxon>Embryophyta</taxon>
        <taxon>Tracheophyta</taxon>
        <taxon>Spermatophyta</taxon>
        <taxon>Magnoliopsida</taxon>
        <taxon>eudicotyledons</taxon>
        <taxon>Gunneridae</taxon>
        <taxon>Pentapetalae</taxon>
        <taxon>rosids</taxon>
        <taxon>fabids</taxon>
        <taxon>Fabales</taxon>
        <taxon>Fabaceae</taxon>
        <taxon>Papilionoideae</taxon>
        <taxon>50 kb inversion clade</taxon>
        <taxon>NPAAA clade</taxon>
        <taxon>Hologalegina</taxon>
        <taxon>IRL clade</taxon>
        <taxon>Trifolieae</taxon>
        <taxon>Medicago</taxon>
    </lineage>
</organism>
<dbReference type="PANTHER" id="PTHR33116">
    <property type="entry name" value="REVERSE TRANSCRIPTASE ZINC-BINDING DOMAIN-CONTAINING PROTEIN-RELATED-RELATED"/>
    <property type="match status" value="1"/>
</dbReference>
<dbReference type="Proteomes" id="UP000265566">
    <property type="component" value="Chromosome 3"/>
</dbReference>
<feature type="domain" description="Reverse transcriptase" evidence="1">
    <location>
        <begin position="1"/>
        <end position="163"/>
    </location>
</feature>
<dbReference type="EMBL" id="PSQE01000003">
    <property type="protein sequence ID" value="RHN65963.1"/>
    <property type="molecule type" value="Genomic_DNA"/>
</dbReference>
<dbReference type="EC" id="2.7.7.49" evidence="2"/>
<protein>
    <submittedName>
        <fullName evidence="2">Putative RNA-directed DNA polymerase</fullName>
        <ecNumber evidence="2">2.7.7.49</ecNumber>
    </submittedName>
</protein>
<keyword evidence="2" id="KW-0808">Transferase</keyword>
<dbReference type="Pfam" id="PF00078">
    <property type="entry name" value="RVT_1"/>
    <property type="match status" value="1"/>
</dbReference>
<accession>A0A396IMY8</accession>
<dbReference type="Gramene" id="rna13871">
    <property type="protein sequence ID" value="RHN65963.1"/>
    <property type="gene ID" value="gene13871"/>
</dbReference>
<evidence type="ECO:0000313" key="3">
    <source>
        <dbReference type="Proteomes" id="UP000265566"/>
    </source>
</evidence>
<keyword evidence="2" id="KW-0548">Nucleotidyltransferase</keyword>
<dbReference type="PROSITE" id="PS50878">
    <property type="entry name" value="RT_POL"/>
    <property type="match status" value="1"/>
</dbReference>
<gene>
    <name evidence="2" type="ORF">MtrunA17_Chr3g0085661</name>
</gene>
<reference evidence="3" key="1">
    <citation type="journal article" date="2018" name="Nat. Plants">
        <title>Whole-genome landscape of Medicago truncatula symbiotic genes.</title>
        <authorList>
            <person name="Pecrix Y."/>
            <person name="Staton S.E."/>
            <person name="Sallet E."/>
            <person name="Lelandais-Briere C."/>
            <person name="Moreau S."/>
            <person name="Carrere S."/>
            <person name="Blein T."/>
            <person name="Jardinaud M.F."/>
            <person name="Latrasse D."/>
            <person name="Zouine M."/>
            <person name="Zahm M."/>
            <person name="Kreplak J."/>
            <person name="Mayjonade B."/>
            <person name="Satge C."/>
            <person name="Perez M."/>
            <person name="Cauet S."/>
            <person name="Marande W."/>
            <person name="Chantry-Darmon C."/>
            <person name="Lopez-Roques C."/>
            <person name="Bouchez O."/>
            <person name="Berard A."/>
            <person name="Debelle F."/>
            <person name="Munos S."/>
            <person name="Bendahmane A."/>
            <person name="Berges H."/>
            <person name="Niebel A."/>
            <person name="Buitink J."/>
            <person name="Frugier F."/>
            <person name="Benhamed M."/>
            <person name="Crespi M."/>
            <person name="Gouzy J."/>
            <person name="Gamas P."/>
        </authorList>
    </citation>
    <scope>NUCLEOTIDE SEQUENCE [LARGE SCALE GENOMIC DNA]</scope>
    <source>
        <strain evidence="3">cv. Jemalong A17</strain>
    </source>
</reference>
<proteinExistence type="predicted"/>
<keyword evidence="2" id="KW-0695">RNA-directed DNA polymerase</keyword>
<name>A0A396IMY8_MEDTR</name>
<dbReference type="GO" id="GO:0003964">
    <property type="term" value="F:RNA-directed DNA polymerase activity"/>
    <property type="evidence" value="ECO:0007669"/>
    <property type="project" value="UniProtKB-KW"/>
</dbReference>
<sequence>MERMSFPVLWRKWIKECVSTATASILVNGSPTDEFPLERGLHQGDPLSPFIFLLAAEGLNIIIKSVVARNIFEGYKVGAPASVPVTHLQFADDTLILGVKSWANVRAMRAILVLFETMSGLKVNFNKSMLVGVNVSDSWLFEAASVLHCRVGRVSFMYLGLSIGGDPRRLIFWEPLLRSIKSRLSGFNSQFLSFGGRLVLLKSVLTFLPVYALSFFKAPSIVYGIGCWWRGMVRRMGGWRLGAGEVLLGGTRLLISRDVVLGVGGGWFQEGVSRLVGDGADTLFWHDLWLGAVPFRVRFRRLFDLAIDKSCTVAHMFSSGWDVGGVGWRWSRRLWVWEEEMLGECTILLRNVSLQIGVRDTWRWLLDHSTGYTISSAYQLLTSQDIPQVEGAPALAVAESLADTAKSGSSWNPFRYCCWLFVRVRSCDLRARCSFMQLVWLLCAWIIWNDRNQRLFNNVGSSIDQLLDKVKWHSLWWLKASHAVFVFGSDLWWSRPLDCLGLG</sequence>
<dbReference type="PANTHER" id="PTHR33116:SF78">
    <property type="entry name" value="OS12G0587133 PROTEIN"/>
    <property type="match status" value="1"/>
</dbReference>
<dbReference type="AlphaFoldDB" id="A0A396IMY8"/>
<comment type="caution">
    <text evidence="2">The sequence shown here is derived from an EMBL/GenBank/DDBJ whole genome shotgun (WGS) entry which is preliminary data.</text>
</comment>
<dbReference type="InterPro" id="IPR000477">
    <property type="entry name" value="RT_dom"/>
</dbReference>
<evidence type="ECO:0000313" key="2">
    <source>
        <dbReference type="EMBL" id="RHN65963.1"/>
    </source>
</evidence>